<dbReference type="RefSeq" id="YP_164716.1">
    <property type="nucleotide sequence ID" value="NC_006565.1"/>
</dbReference>
<name>Q5ULN3_9CAUD</name>
<evidence type="ECO:0000313" key="2">
    <source>
        <dbReference type="Proteomes" id="UP000002117"/>
    </source>
</evidence>
<keyword evidence="2" id="KW-1185">Reference proteome</keyword>
<dbReference type="Proteomes" id="UP000002117">
    <property type="component" value="Segment"/>
</dbReference>
<dbReference type="KEGG" id="vg:3197354"/>
<proteinExistence type="predicted"/>
<gene>
    <name evidence="1" type="ORF">orf81</name>
</gene>
<evidence type="ECO:0000313" key="1">
    <source>
        <dbReference type="EMBL" id="AAV35901.1"/>
    </source>
</evidence>
<protein>
    <submittedName>
        <fullName evidence="1">Orf81</fullName>
    </submittedName>
</protein>
<sequence>MTVIGKSGKNKLINNSNFSYSSFEESGYEDEYFGWLASKLYDELLYYYKINSIKALGIKKKVSYTTTIKSPIGDANTKKFTELVKWCKLIDVSVGSYIDSTLSQQQMAFINYSNVKNSVAYSRYVSKFPEILFNEDNRFKYFNAVNGKNRSITSINTALLVDRKNRFIRLSGAKRKQPLINITDYVLNLITHFNSDYEKDFESLLNVISEKSDDIKLGVGELFEISNSRLRSNIEDYLNDLTNSGLSYQGAVIAYAIRVYGMSGGSFNYYPVLFMNNISNQVFRSLYDDIHNKSWSKLKEESINAAYWFTFGWDSKIEINKKLDMLKAKYGSIYNLKDTIMVFVSISEKFKIIELDKRYRLDIERIL</sequence>
<accession>Q5ULN3</accession>
<dbReference type="EMBL" id="AY682195">
    <property type="protein sequence ID" value="AAV35901.1"/>
    <property type="molecule type" value="Genomic_DNA"/>
</dbReference>
<organism evidence="1 2">
    <name type="scientific">Lactobacillus phage LP65</name>
    <dbReference type="NCBI Taxonomy" id="2892344"/>
    <lineage>
        <taxon>Viruses</taxon>
        <taxon>Duplodnaviria</taxon>
        <taxon>Heunggongvirae</taxon>
        <taxon>Uroviricota</taxon>
        <taxon>Caudoviricetes</taxon>
        <taxon>Herelleviridae</taxon>
        <taxon>Salchichonvirus</taxon>
        <taxon>Salchichonvirus LP65</taxon>
    </lineage>
</organism>
<reference evidence="1 2" key="1">
    <citation type="journal article" date="2004" name="J. Bacteriol.">
        <title>Lactobacillus plantarum bacteriophage LP65: a new member of the SPO1-like genus of the family Myoviridae.</title>
        <authorList>
            <person name="Chibani-Chennoufi S."/>
            <person name="Dillmann M.L."/>
            <person name="Marvin-Guy L."/>
            <person name="Rami-Shojaei S."/>
            <person name="Brussow H."/>
        </authorList>
    </citation>
    <scope>NUCLEOTIDE SEQUENCE</scope>
</reference>